<feature type="transmembrane region" description="Helical" evidence="2">
    <location>
        <begin position="17"/>
        <end position="34"/>
    </location>
</feature>
<keyword evidence="2" id="KW-0812">Transmembrane</keyword>
<evidence type="ECO:0000313" key="4">
    <source>
        <dbReference type="Proteomes" id="UP000001116"/>
    </source>
</evidence>
<dbReference type="Proteomes" id="UP000001116">
    <property type="component" value="Chromosome"/>
</dbReference>
<sequence length="91" mass="9985">MTTGAARGWLTRRLSRLGATGGVMMIGVGGAIMLSKRRLWRSSVEHVREPHDWSPSRRGETDVACAIERADAQTQTHGAQRTWSPVRGLST</sequence>
<feature type="region of interest" description="Disordered" evidence="1">
    <location>
        <begin position="71"/>
        <end position="91"/>
    </location>
</feature>
<evidence type="ECO:0000256" key="2">
    <source>
        <dbReference type="SAM" id="Phobius"/>
    </source>
</evidence>
<keyword evidence="2" id="KW-0472">Membrane</keyword>
<dbReference type="STRING" id="266940.Krad_2180"/>
<protein>
    <submittedName>
        <fullName evidence="3">Uncharacterized protein</fullName>
    </submittedName>
</protein>
<organism evidence="3 4">
    <name type="scientific">Kineococcus radiotolerans (strain ATCC BAA-149 / DSM 14245 / SRS30216)</name>
    <dbReference type="NCBI Taxonomy" id="266940"/>
    <lineage>
        <taxon>Bacteria</taxon>
        <taxon>Bacillati</taxon>
        <taxon>Actinomycetota</taxon>
        <taxon>Actinomycetes</taxon>
        <taxon>Kineosporiales</taxon>
        <taxon>Kineosporiaceae</taxon>
        <taxon>Kineococcus</taxon>
    </lineage>
</organism>
<dbReference type="EMBL" id="CP000750">
    <property type="protein sequence ID" value="ABS03663.1"/>
    <property type="molecule type" value="Genomic_DNA"/>
</dbReference>
<keyword evidence="4" id="KW-1185">Reference proteome</keyword>
<evidence type="ECO:0000256" key="1">
    <source>
        <dbReference type="SAM" id="MobiDB-lite"/>
    </source>
</evidence>
<dbReference type="HOGENOM" id="CLU_2423022_0_0_11"/>
<name>A6WA24_KINRD</name>
<feature type="compositionally biased region" description="Polar residues" evidence="1">
    <location>
        <begin position="72"/>
        <end position="91"/>
    </location>
</feature>
<dbReference type="AlphaFoldDB" id="A6WA24"/>
<gene>
    <name evidence="3" type="ordered locus">Krad_2180</name>
</gene>
<dbReference type="KEGG" id="kra:Krad_2180"/>
<proteinExistence type="predicted"/>
<accession>A6WA24</accession>
<keyword evidence="2" id="KW-1133">Transmembrane helix</keyword>
<reference evidence="4" key="1">
    <citation type="journal article" date="2008" name="PLoS ONE">
        <title>Survival in nuclear waste, extreme resistance, and potential applications gleaned from the genome sequence of Kineococcus radiotolerans SRS30216.</title>
        <authorList>
            <person name="Bagwell C.E."/>
            <person name="Bhat S."/>
            <person name="Hawkins G.M."/>
            <person name="Smith B.W."/>
            <person name="Biswas T."/>
            <person name="Hoover T.R."/>
            <person name="Saunders E."/>
            <person name="Han C.S."/>
            <person name="Tsodikov O.V."/>
            <person name="Shimkets L.J."/>
        </authorList>
    </citation>
    <scope>NUCLEOTIDE SEQUENCE [LARGE SCALE GENOMIC DNA]</scope>
    <source>
        <strain evidence="4">ATCC BAA-149 / DSM 14245 / SRS30216</strain>
    </source>
</reference>
<evidence type="ECO:0000313" key="3">
    <source>
        <dbReference type="EMBL" id="ABS03663.1"/>
    </source>
</evidence>